<keyword evidence="3" id="KW-0479">Metal-binding</keyword>
<dbReference type="OrthoDB" id="4258484at2"/>
<keyword evidence="3" id="KW-0560">Oxidoreductase</keyword>
<dbReference type="RefSeq" id="WP_143487922.1">
    <property type="nucleotide sequence ID" value="NZ_VJOY01000005.1"/>
</dbReference>
<keyword evidence="3" id="KW-0349">Heme</keyword>
<dbReference type="GO" id="GO:0005506">
    <property type="term" value="F:iron ion binding"/>
    <property type="evidence" value="ECO:0007669"/>
    <property type="project" value="InterPro"/>
</dbReference>
<evidence type="ECO:0000256" key="1">
    <source>
        <dbReference type="ARBA" id="ARBA00001971"/>
    </source>
</evidence>
<name>A0A553H098_9PSED</name>
<gene>
    <name evidence="4" type="ORF">FM069_08785</name>
</gene>
<keyword evidence="3" id="KW-0408">Iron</keyword>
<evidence type="ECO:0000256" key="3">
    <source>
        <dbReference type="RuleBase" id="RU000461"/>
    </source>
</evidence>
<dbReference type="Pfam" id="PF00067">
    <property type="entry name" value="p450"/>
    <property type="match status" value="1"/>
</dbReference>
<evidence type="ECO:0000256" key="2">
    <source>
        <dbReference type="ARBA" id="ARBA00010617"/>
    </source>
</evidence>
<sequence>MRVDDQPGARAVLRDRGFAPIDLAAYLGVLRTHSGRDLGTLEHLARNIPFFLEGERHLKLHTLAAGFFGTRHIAPWRATVEALVERALEGLQGRDAVELMGDFIEPLFQAALGRVMGLAIADHPGFVEWTRQTRTLLEPLQSVRRMERLQAAIRELMAEVDRAEPLHTPGCPPPFLAQVMAHLDVGFDRDDAVALSTALLVAGQTTSQTLGNILVALLQGPAERRARAADPAWVAQHLETLLRLHASPQFIDRQARTDREAGGCPFRAGDHVQMHLPTINRDPQVFPKDDRAFEDGARAIGHLGFGSGIHKCPGAAFARLVIEAVLPRLFARYPGLRLGLEPPQWIETTFIRAPQTLPCFLQPENPS</sequence>
<dbReference type="Proteomes" id="UP000315235">
    <property type="component" value="Unassembled WGS sequence"/>
</dbReference>
<dbReference type="GO" id="GO:0016705">
    <property type="term" value="F:oxidoreductase activity, acting on paired donors, with incorporation or reduction of molecular oxygen"/>
    <property type="evidence" value="ECO:0007669"/>
    <property type="project" value="InterPro"/>
</dbReference>
<evidence type="ECO:0000313" key="5">
    <source>
        <dbReference type="Proteomes" id="UP000315235"/>
    </source>
</evidence>
<reference evidence="4 5" key="1">
    <citation type="submission" date="2019-07" db="EMBL/GenBank/DDBJ databases">
        <title>Pseudomonas mangiferae sp. nov., isolated from bark of mango tree in Thailand.</title>
        <authorList>
            <person name="Srisuk N."/>
            <person name="Anurat P."/>
        </authorList>
    </citation>
    <scope>NUCLEOTIDE SEQUENCE [LARGE SCALE GENOMIC DNA]</scope>
    <source>
        <strain evidence="4 5">DMKU_BBB3-04</strain>
    </source>
</reference>
<dbReference type="Gene3D" id="1.10.630.10">
    <property type="entry name" value="Cytochrome P450"/>
    <property type="match status" value="1"/>
</dbReference>
<dbReference type="SUPFAM" id="SSF48264">
    <property type="entry name" value="Cytochrome P450"/>
    <property type="match status" value="1"/>
</dbReference>
<evidence type="ECO:0000313" key="4">
    <source>
        <dbReference type="EMBL" id="TRX75186.1"/>
    </source>
</evidence>
<comment type="cofactor">
    <cofactor evidence="1">
        <name>heme</name>
        <dbReference type="ChEBI" id="CHEBI:30413"/>
    </cofactor>
</comment>
<dbReference type="GO" id="GO:0004497">
    <property type="term" value="F:monooxygenase activity"/>
    <property type="evidence" value="ECO:0007669"/>
    <property type="project" value="UniProtKB-KW"/>
</dbReference>
<comment type="caution">
    <text evidence="4">The sequence shown here is derived from an EMBL/GenBank/DDBJ whole genome shotgun (WGS) entry which is preliminary data.</text>
</comment>
<dbReference type="InterPro" id="IPR036396">
    <property type="entry name" value="Cyt_P450_sf"/>
</dbReference>
<dbReference type="PROSITE" id="PS00086">
    <property type="entry name" value="CYTOCHROME_P450"/>
    <property type="match status" value="1"/>
</dbReference>
<dbReference type="PANTHER" id="PTHR46696">
    <property type="entry name" value="P450, PUTATIVE (EUROFUNG)-RELATED"/>
    <property type="match status" value="1"/>
</dbReference>
<dbReference type="EMBL" id="VJOY01000005">
    <property type="protein sequence ID" value="TRX75186.1"/>
    <property type="molecule type" value="Genomic_DNA"/>
</dbReference>
<keyword evidence="5" id="KW-1185">Reference proteome</keyword>
<dbReference type="InterPro" id="IPR017972">
    <property type="entry name" value="Cyt_P450_CS"/>
</dbReference>
<comment type="similarity">
    <text evidence="2 3">Belongs to the cytochrome P450 family.</text>
</comment>
<protein>
    <submittedName>
        <fullName evidence="4">Cytochrome P450</fullName>
    </submittedName>
</protein>
<dbReference type="InterPro" id="IPR002397">
    <property type="entry name" value="Cyt_P450_B"/>
</dbReference>
<dbReference type="PRINTS" id="PR00359">
    <property type="entry name" value="BP450"/>
</dbReference>
<organism evidence="4 5">
    <name type="scientific">Pseudomonas mangiferae</name>
    <dbReference type="NCBI Taxonomy" id="2593654"/>
    <lineage>
        <taxon>Bacteria</taxon>
        <taxon>Pseudomonadati</taxon>
        <taxon>Pseudomonadota</taxon>
        <taxon>Gammaproteobacteria</taxon>
        <taxon>Pseudomonadales</taxon>
        <taxon>Pseudomonadaceae</taxon>
        <taxon>Pseudomonas</taxon>
    </lineage>
</organism>
<dbReference type="PANTHER" id="PTHR46696:SF1">
    <property type="entry name" value="CYTOCHROME P450 YJIB-RELATED"/>
    <property type="match status" value="1"/>
</dbReference>
<keyword evidence="3" id="KW-0503">Monooxygenase</keyword>
<proteinExistence type="inferred from homology"/>
<dbReference type="GO" id="GO:0020037">
    <property type="term" value="F:heme binding"/>
    <property type="evidence" value="ECO:0007669"/>
    <property type="project" value="InterPro"/>
</dbReference>
<accession>A0A553H098</accession>
<dbReference type="AlphaFoldDB" id="A0A553H098"/>
<dbReference type="InterPro" id="IPR001128">
    <property type="entry name" value="Cyt_P450"/>
</dbReference>